<evidence type="ECO:0000256" key="3">
    <source>
        <dbReference type="SAM" id="Phobius"/>
    </source>
</evidence>
<dbReference type="SUPFAM" id="SSF47095">
    <property type="entry name" value="HMG-box"/>
    <property type="match status" value="1"/>
</dbReference>
<dbReference type="Pfam" id="PF00134">
    <property type="entry name" value="Cyclin_N"/>
    <property type="match status" value="1"/>
</dbReference>
<dbReference type="PANTHER" id="PTHR35507">
    <property type="entry name" value="OS09G0488600 PROTEIN"/>
    <property type="match status" value="1"/>
</dbReference>
<organism evidence="5 6">
    <name type="scientific">Juglans regia</name>
    <name type="common">English walnut</name>
    <dbReference type="NCBI Taxonomy" id="51240"/>
    <lineage>
        <taxon>Eukaryota</taxon>
        <taxon>Viridiplantae</taxon>
        <taxon>Streptophyta</taxon>
        <taxon>Embryophyta</taxon>
        <taxon>Tracheophyta</taxon>
        <taxon>Spermatophyta</taxon>
        <taxon>Magnoliopsida</taxon>
        <taxon>eudicotyledons</taxon>
        <taxon>Gunneridae</taxon>
        <taxon>Pentapetalae</taxon>
        <taxon>rosids</taxon>
        <taxon>fabids</taxon>
        <taxon>Fagales</taxon>
        <taxon>Juglandaceae</taxon>
        <taxon>Juglans</taxon>
    </lineage>
</organism>
<dbReference type="EMBL" id="LIHL02000011">
    <property type="protein sequence ID" value="KAF5454753.1"/>
    <property type="molecule type" value="Genomic_DNA"/>
</dbReference>
<sequence>MSLLFRNLDPILNSIFSDDPLQLPYPSIPLRNNPLLPSFSAVIPDHPIIEEGPTIRMNIGKRKIPPKPPPTKGNVALRFNGIIQEQINKDHPDSNLVFVVGKVAGAKWKSLSEVEKAPCVAMDNKRKANYEKWIRDDHHRTEEYKMATGPIQRFIIVAIIGVAFAESKKNRIIWQLTKSMELRDQVLSSMQQKLDIFCEEVNNVRDHSGALGKMAATINAEFSCNKAFGFESIKFVDCGCWLYDQHCDIYNTWSGCMKSSSGDRMPKYKLAFSNEIEPEGRMPKLFDEMLDGSVWVASEIKARSDECGKFMDFLPGRIYSSKHGGLRKWYNPVLGVKEELNNYSDEDYLVRPIAIFVAYKYEEIFVPFVENLVLISDKAYTREEVIDIEKVMGSWNAIVLTDEQGPQRKAKGVAIGLPLLIILVIFSQYMPHLMRGEIHVFNRFVVIFLVGIVWMYAHLLNVGGAYKNIGPKTQISCKNIHSRTWIRVPYPSPWGATTFDAGEAYALMAASFVTIVEPIGTFFALPRYASATSLPPFLFPAVVLVGRE</sequence>
<dbReference type="InterPro" id="IPR036910">
    <property type="entry name" value="HMG_box_dom_sf"/>
</dbReference>
<gene>
    <name evidence="5" type="ORF">F2P56_024397</name>
</gene>
<dbReference type="SUPFAM" id="SSF47954">
    <property type="entry name" value="Cyclin-like"/>
    <property type="match status" value="1"/>
</dbReference>
<dbReference type="PANTHER" id="PTHR35507:SF1">
    <property type="entry name" value="TMF_TATA_BD DOMAIN-CONTAINING PROTEIN"/>
    <property type="match status" value="1"/>
</dbReference>
<proteinExistence type="predicted"/>
<feature type="transmembrane region" description="Helical" evidence="3">
    <location>
        <begin position="504"/>
        <end position="525"/>
    </location>
</feature>
<dbReference type="InterPro" id="IPR006671">
    <property type="entry name" value="Cyclin_N"/>
</dbReference>
<dbReference type="InterPro" id="IPR036915">
    <property type="entry name" value="Cyclin-like_sf"/>
</dbReference>
<comment type="caution">
    <text evidence="5">The sequence shown here is derived from an EMBL/GenBank/DDBJ whole genome shotgun (WGS) entry which is preliminary data.</text>
</comment>
<evidence type="ECO:0000313" key="6">
    <source>
        <dbReference type="Proteomes" id="UP000619265"/>
    </source>
</evidence>
<dbReference type="Proteomes" id="UP000619265">
    <property type="component" value="Unassembled WGS sequence"/>
</dbReference>
<feature type="transmembrane region" description="Helical" evidence="3">
    <location>
        <begin position="412"/>
        <end position="429"/>
    </location>
</feature>
<keyword evidence="3" id="KW-0472">Membrane</keyword>
<evidence type="ECO:0000259" key="4">
    <source>
        <dbReference type="Pfam" id="PF00134"/>
    </source>
</evidence>
<dbReference type="Gramene" id="Jr11_09860_p1">
    <property type="protein sequence ID" value="cds.Jr11_09860_p1"/>
    <property type="gene ID" value="Jr11_09860"/>
</dbReference>
<comment type="subunit">
    <text evidence="1">Interacts with the CDC2 protein kinase to form a serine/threonine kinase holoenzyme complex also known as maturation promoting factor (MPF). The cyclin subunit imparts substrate specificity to the complex.</text>
</comment>
<dbReference type="Gene3D" id="1.10.30.10">
    <property type="entry name" value="High mobility group box domain"/>
    <property type="match status" value="1"/>
</dbReference>
<feature type="transmembrane region" description="Helical" evidence="3">
    <location>
        <begin position="441"/>
        <end position="459"/>
    </location>
</feature>
<evidence type="ECO:0000256" key="1">
    <source>
        <dbReference type="ARBA" id="ARBA00011177"/>
    </source>
</evidence>
<protein>
    <recommendedName>
        <fullName evidence="2">B-like cyclin</fullName>
    </recommendedName>
</protein>
<dbReference type="Gene3D" id="1.10.472.10">
    <property type="entry name" value="Cyclin-like"/>
    <property type="match status" value="1"/>
</dbReference>
<accession>A0A833UGY8</accession>
<evidence type="ECO:0000256" key="2">
    <source>
        <dbReference type="ARBA" id="ARBA00032263"/>
    </source>
</evidence>
<feature type="domain" description="Cyclin N-terminal" evidence="4">
    <location>
        <begin position="349"/>
        <end position="392"/>
    </location>
</feature>
<evidence type="ECO:0000313" key="5">
    <source>
        <dbReference type="EMBL" id="KAF5454753.1"/>
    </source>
</evidence>
<reference evidence="5" key="2">
    <citation type="submission" date="2020-03" db="EMBL/GenBank/DDBJ databases">
        <title>Walnut 2.0.</title>
        <authorList>
            <person name="Marrano A."/>
            <person name="Britton M."/>
            <person name="Zimin A.V."/>
            <person name="Zaini P.A."/>
            <person name="Workman R."/>
            <person name="Puiu D."/>
            <person name="Bianco L."/>
            <person name="Allen B.J."/>
            <person name="Troggio M."/>
            <person name="Leslie C.A."/>
            <person name="Timp W."/>
            <person name="Dendekar A."/>
            <person name="Salzberg S.L."/>
            <person name="Neale D.B."/>
        </authorList>
    </citation>
    <scope>NUCLEOTIDE SEQUENCE</scope>
    <source>
        <tissue evidence="5">Leaves</tissue>
    </source>
</reference>
<keyword evidence="3" id="KW-1133">Transmembrane helix</keyword>
<name>A0A833UGY8_JUGRE</name>
<reference evidence="5" key="1">
    <citation type="submission" date="2015-10" db="EMBL/GenBank/DDBJ databases">
        <authorList>
            <person name="Martinez-Garcia P.J."/>
            <person name="Crepeau M.W."/>
            <person name="Puiu D."/>
            <person name="Gonzalez-Ibeas D."/>
            <person name="Whalen J."/>
            <person name="Stevens K."/>
            <person name="Paul R."/>
            <person name="Butterfield T."/>
            <person name="Britton M."/>
            <person name="Reagan R."/>
            <person name="Chakraborty S."/>
            <person name="Walawage S.L."/>
            <person name="Vasquez-Gross H.A."/>
            <person name="Cardeno C."/>
            <person name="Famula R."/>
            <person name="Pratt K."/>
            <person name="Kuruganti S."/>
            <person name="Aradhya M.K."/>
            <person name="Leslie C.A."/>
            <person name="Dandekar A.M."/>
            <person name="Salzberg S.L."/>
            <person name="Wegrzyn J.L."/>
            <person name="Langley C.H."/>
            <person name="Neale D.B."/>
        </authorList>
    </citation>
    <scope>NUCLEOTIDE SEQUENCE</scope>
    <source>
        <tissue evidence="5">Leaves</tissue>
    </source>
</reference>
<dbReference type="AlphaFoldDB" id="A0A833UGY8"/>
<keyword evidence="3" id="KW-0812">Transmembrane</keyword>